<dbReference type="AlphaFoldDB" id="A0A6P8I3E9"/>
<dbReference type="CDD" id="cd00637">
    <property type="entry name" value="7tm_classA_rhodopsin-like"/>
    <property type="match status" value="1"/>
</dbReference>
<dbReference type="SUPFAM" id="SSF81321">
    <property type="entry name" value="Family A G protein-coupled receptor-like"/>
    <property type="match status" value="1"/>
</dbReference>
<dbReference type="OrthoDB" id="9828427at2759"/>
<protein>
    <submittedName>
        <fullName evidence="11">Type-1 angiotensin II receptor B-like</fullName>
    </submittedName>
</protein>
<evidence type="ECO:0000256" key="8">
    <source>
        <dbReference type="SAM" id="Phobius"/>
    </source>
</evidence>
<sequence>MVLSQSKEVIFIFLSVILCLLICLGIFGNSLVIVAVKKKRSLRSTTNILLANVAASDILTLVFLPLMSFQGLINQDGLIADLMCKIFVDFHIPATGYAALILTLSLLAIERYHAVVKPMKNGIRLQNETVRYAVIAVWLIAVILTLPTYIFCVFNANKDTSFESYTRSRLFQQARIHQ</sequence>
<dbReference type="PROSITE" id="PS50262">
    <property type="entry name" value="G_PROTEIN_RECEP_F1_2"/>
    <property type="match status" value="1"/>
</dbReference>
<evidence type="ECO:0000256" key="5">
    <source>
        <dbReference type="ARBA" id="ARBA00023136"/>
    </source>
</evidence>
<feature type="transmembrane region" description="Helical" evidence="8">
    <location>
        <begin position="48"/>
        <end position="70"/>
    </location>
</feature>
<keyword evidence="7" id="KW-0807">Transducer</keyword>
<dbReference type="KEGG" id="aten:116298691"/>
<keyword evidence="4" id="KW-0297">G-protein coupled receptor</keyword>
<keyword evidence="5 8" id="KW-0472">Membrane</keyword>
<comment type="subcellular location">
    <subcellularLocation>
        <location evidence="1">Membrane</location>
        <topology evidence="1">Multi-pass membrane protein</topology>
    </subcellularLocation>
</comment>
<dbReference type="PANTHER" id="PTHR24243">
    <property type="entry name" value="G-PROTEIN COUPLED RECEPTOR"/>
    <property type="match status" value="1"/>
</dbReference>
<feature type="transmembrane region" description="Helical" evidence="8">
    <location>
        <begin position="90"/>
        <end position="109"/>
    </location>
</feature>
<feature type="transmembrane region" description="Helical" evidence="8">
    <location>
        <begin position="12"/>
        <end position="36"/>
    </location>
</feature>
<dbReference type="Proteomes" id="UP000515163">
    <property type="component" value="Unplaced"/>
</dbReference>
<evidence type="ECO:0000256" key="3">
    <source>
        <dbReference type="ARBA" id="ARBA00022989"/>
    </source>
</evidence>
<evidence type="ECO:0000256" key="2">
    <source>
        <dbReference type="ARBA" id="ARBA00022692"/>
    </source>
</evidence>
<dbReference type="Gene3D" id="1.20.1070.10">
    <property type="entry name" value="Rhodopsin 7-helix transmembrane proteins"/>
    <property type="match status" value="1"/>
</dbReference>
<keyword evidence="10" id="KW-1185">Reference proteome</keyword>
<keyword evidence="2 8" id="KW-0812">Transmembrane</keyword>
<dbReference type="RefSeq" id="XP_031563079.1">
    <property type="nucleotide sequence ID" value="XM_031707219.1"/>
</dbReference>
<evidence type="ECO:0000313" key="10">
    <source>
        <dbReference type="Proteomes" id="UP000515163"/>
    </source>
</evidence>
<evidence type="ECO:0000259" key="9">
    <source>
        <dbReference type="PROSITE" id="PS50262"/>
    </source>
</evidence>
<proteinExistence type="predicted"/>
<dbReference type="PANTHER" id="PTHR24243:SF208">
    <property type="entry name" value="PYROKININ-1 RECEPTOR"/>
    <property type="match status" value="1"/>
</dbReference>
<keyword evidence="3 8" id="KW-1133">Transmembrane helix</keyword>
<evidence type="ECO:0000256" key="7">
    <source>
        <dbReference type="ARBA" id="ARBA00023224"/>
    </source>
</evidence>
<evidence type="ECO:0000313" key="11">
    <source>
        <dbReference type="RefSeq" id="XP_031563079.1"/>
    </source>
</evidence>
<dbReference type="InterPro" id="IPR017452">
    <property type="entry name" value="GPCR_Rhodpsn_7TM"/>
</dbReference>
<keyword evidence="6" id="KW-0675">Receptor</keyword>
<reference evidence="11" key="1">
    <citation type="submission" date="2025-08" db="UniProtKB">
        <authorList>
            <consortium name="RefSeq"/>
        </authorList>
    </citation>
    <scope>IDENTIFICATION</scope>
    <source>
        <tissue evidence="11">Tentacle</tissue>
    </source>
</reference>
<feature type="domain" description="G-protein coupled receptors family 1 profile" evidence="9">
    <location>
        <begin position="28"/>
        <end position="178"/>
    </location>
</feature>
<evidence type="ECO:0000256" key="6">
    <source>
        <dbReference type="ARBA" id="ARBA00023170"/>
    </source>
</evidence>
<evidence type="ECO:0000256" key="1">
    <source>
        <dbReference type="ARBA" id="ARBA00004141"/>
    </source>
</evidence>
<evidence type="ECO:0000256" key="4">
    <source>
        <dbReference type="ARBA" id="ARBA00023040"/>
    </source>
</evidence>
<dbReference type="Pfam" id="PF00001">
    <property type="entry name" value="7tm_1"/>
    <property type="match status" value="1"/>
</dbReference>
<gene>
    <name evidence="11" type="primary">LOC116298691</name>
</gene>
<dbReference type="InParanoid" id="A0A6P8I3E9"/>
<name>A0A6P8I3E9_ACTTE</name>
<dbReference type="InterPro" id="IPR000276">
    <property type="entry name" value="GPCR_Rhodpsn"/>
</dbReference>
<accession>A0A6P8I3E9</accession>
<dbReference type="GO" id="GO:0016020">
    <property type="term" value="C:membrane"/>
    <property type="evidence" value="ECO:0007669"/>
    <property type="project" value="UniProtKB-SubCell"/>
</dbReference>
<organism evidence="10 11">
    <name type="scientific">Actinia tenebrosa</name>
    <name type="common">Australian red waratah sea anemone</name>
    <dbReference type="NCBI Taxonomy" id="6105"/>
    <lineage>
        <taxon>Eukaryota</taxon>
        <taxon>Metazoa</taxon>
        <taxon>Cnidaria</taxon>
        <taxon>Anthozoa</taxon>
        <taxon>Hexacorallia</taxon>
        <taxon>Actiniaria</taxon>
        <taxon>Actiniidae</taxon>
        <taxon>Actinia</taxon>
    </lineage>
</organism>
<dbReference type="GeneID" id="116298691"/>
<dbReference type="PRINTS" id="PR00237">
    <property type="entry name" value="GPCRRHODOPSN"/>
</dbReference>
<dbReference type="GO" id="GO:0004930">
    <property type="term" value="F:G protein-coupled receptor activity"/>
    <property type="evidence" value="ECO:0007669"/>
    <property type="project" value="UniProtKB-KW"/>
</dbReference>
<feature type="transmembrane region" description="Helical" evidence="8">
    <location>
        <begin position="130"/>
        <end position="151"/>
    </location>
</feature>